<evidence type="ECO:0000259" key="2">
    <source>
        <dbReference type="Pfam" id="PF00248"/>
    </source>
</evidence>
<dbReference type="EMBL" id="CP159837">
    <property type="protein sequence ID" value="XCM39173.1"/>
    <property type="molecule type" value="Genomic_DNA"/>
</dbReference>
<name>A0AAU8JMB5_9CYAN</name>
<dbReference type="InterPro" id="IPR023210">
    <property type="entry name" value="NADP_OxRdtase_dom"/>
</dbReference>
<dbReference type="PROSITE" id="PS51257">
    <property type="entry name" value="PROKAR_LIPOPROTEIN"/>
    <property type="match status" value="1"/>
</dbReference>
<dbReference type="GO" id="GO:0016491">
    <property type="term" value="F:oxidoreductase activity"/>
    <property type="evidence" value="ECO:0007669"/>
    <property type="project" value="UniProtKB-KW"/>
</dbReference>
<dbReference type="InterPro" id="IPR053135">
    <property type="entry name" value="AKR2_Oxidoreductase"/>
</dbReference>
<dbReference type="PANTHER" id="PTHR43312">
    <property type="entry name" value="D-THREO-ALDOSE 1-DEHYDROGENASE"/>
    <property type="match status" value="1"/>
</dbReference>
<dbReference type="InterPro" id="IPR006311">
    <property type="entry name" value="TAT_signal"/>
</dbReference>
<accession>A0AAU8JMB5</accession>
<gene>
    <name evidence="3" type="ORF">ABWT76_002076</name>
</gene>
<dbReference type="PROSITE" id="PS51318">
    <property type="entry name" value="TAT"/>
    <property type="match status" value="1"/>
</dbReference>
<keyword evidence="3" id="KW-0560">Oxidoreductase</keyword>
<dbReference type="PRINTS" id="PR00069">
    <property type="entry name" value="ALDKETRDTASE"/>
</dbReference>
<dbReference type="EC" id="1.1.1.-" evidence="3"/>
<protein>
    <submittedName>
        <fullName evidence="3">Aldo/keto reductase</fullName>
        <ecNumber evidence="3">1.1.1.-</ecNumber>
    </submittedName>
</protein>
<dbReference type="InterPro" id="IPR020471">
    <property type="entry name" value="AKR"/>
</dbReference>
<evidence type="ECO:0000256" key="1">
    <source>
        <dbReference type="SAM" id="SignalP"/>
    </source>
</evidence>
<dbReference type="RefSeq" id="WP_354636046.1">
    <property type="nucleotide sequence ID" value="NZ_CP159837.1"/>
</dbReference>
<dbReference type="PANTHER" id="PTHR43312:SF1">
    <property type="entry name" value="NADP-DEPENDENT OXIDOREDUCTASE DOMAIN-CONTAINING PROTEIN"/>
    <property type="match status" value="1"/>
</dbReference>
<dbReference type="AlphaFoldDB" id="A0AAU8JMB5"/>
<dbReference type="Gene3D" id="3.20.20.100">
    <property type="entry name" value="NADP-dependent oxidoreductase domain"/>
    <property type="match status" value="1"/>
</dbReference>
<reference evidence="3" key="1">
    <citation type="submission" date="2024-07" db="EMBL/GenBank/DDBJ databases">
        <authorList>
            <person name="Kim Y.J."/>
            <person name="Jeong J.Y."/>
        </authorList>
    </citation>
    <scope>NUCLEOTIDE SEQUENCE</scope>
    <source>
        <strain evidence="3">GIHE-MW2</strain>
    </source>
</reference>
<dbReference type="CDD" id="cd19100">
    <property type="entry name" value="AKR_unchar"/>
    <property type="match status" value="1"/>
</dbReference>
<sequence length="336" mass="36599">MTKKAIKTTRRSFLTLSMMAAGGAIACSASSQPEKSANVPPSSNIPLTLPVNPTIPERLLGNTGQSLPIFGLGGASRQTPLSKLDQESAAVKIIEQALELGIRYFDTAPSYGPSEDYLGKVLPPYRSQIFLASKTSARDRDGAWRELERSLQRLNSDYLDLWQLHHVSFDSELDQIFQSNGAIKAIEEAKAQKIIRFSGITGHHEPDIIVKGLERYPFDTTLIPVNAAERHHPRSFISQVLPVAQRKNIGVIAMKVPAYGKLLTSGVLDGMAQAMGYSLSQPGVHCCIVAADSVAQLAANVAVAQGFQPLSQTAIAQIEQRTAAQWEDNTFFRAWT</sequence>
<organism evidence="3">
    <name type="scientific">Planktothricoides raciborskii GIHE-MW2</name>
    <dbReference type="NCBI Taxonomy" id="2792601"/>
    <lineage>
        <taxon>Bacteria</taxon>
        <taxon>Bacillati</taxon>
        <taxon>Cyanobacteriota</taxon>
        <taxon>Cyanophyceae</taxon>
        <taxon>Oscillatoriophycideae</taxon>
        <taxon>Oscillatoriales</taxon>
        <taxon>Oscillatoriaceae</taxon>
        <taxon>Planktothricoides</taxon>
    </lineage>
</organism>
<dbReference type="SUPFAM" id="SSF51430">
    <property type="entry name" value="NAD(P)-linked oxidoreductase"/>
    <property type="match status" value="1"/>
</dbReference>
<proteinExistence type="predicted"/>
<feature type="signal peptide" evidence="1">
    <location>
        <begin position="1"/>
        <end position="26"/>
    </location>
</feature>
<feature type="domain" description="NADP-dependent oxidoreductase" evidence="2">
    <location>
        <begin position="82"/>
        <end position="264"/>
    </location>
</feature>
<keyword evidence="1" id="KW-0732">Signal</keyword>
<dbReference type="Pfam" id="PF00248">
    <property type="entry name" value="Aldo_ket_red"/>
    <property type="match status" value="1"/>
</dbReference>
<feature type="chain" id="PRO_5043571745" evidence="1">
    <location>
        <begin position="27"/>
        <end position="336"/>
    </location>
</feature>
<evidence type="ECO:0000313" key="3">
    <source>
        <dbReference type="EMBL" id="XCM39173.1"/>
    </source>
</evidence>
<dbReference type="InterPro" id="IPR036812">
    <property type="entry name" value="NAD(P)_OxRdtase_dom_sf"/>
</dbReference>